<sequence length="245" mass="27029">MIENMPGLGYRWVCGLAILLLFAGAACAGQQPQVAAPVEQPSYFVPALEARPAPADAAGTMASREQRPPLPYYPASLEEPGLEALLGEIAREAAGKIYYQLRDGGDDPAKVRVAVVAAVPLSDLKRESEFGRVLAEYFLTDLADRGIRVTELRLGRDIQIVPQTGEFVLSRNIGELASQQQQLDYVVLSTYSNTRKTLMLHGRLVALQDGLVRTSWRHNLPLDRELRWLFGESEEPFAVPIRGML</sequence>
<dbReference type="STRING" id="589865.DaAHT2_1978"/>
<evidence type="ECO:0000313" key="4">
    <source>
        <dbReference type="Proteomes" id="UP000001508"/>
    </source>
</evidence>
<evidence type="ECO:0000256" key="1">
    <source>
        <dbReference type="SAM" id="SignalP"/>
    </source>
</evidence>
<protein>
    <recommendedName>
        <fullName evidence="2">FlgO domain-containing protein</fullName>
    </recommendedName>
</protein>
<reference evidence="4" key="1">
    <citation type="submission" date="2010-02" db="EMBL/GenBank/DDBJ databases">
        <title>Complete sequence of Desulfurivibrio alkaliphilus AHT2.</title>
        <authorList>
            <consortium name="US DOE Joint Genome Institute"/>
            <person name="Pitluck S."/>
            <person name="Chertkov O."/>
            <person name="Detter J.C."/>
            <person name="Han C."/>
            <person name="Tapia R."/>
            <person name="Larimer F."/>
            <person name="Land M."/>
            <person name="Hauser L."/>
            <person name="Kyrpides N."/>
            <person name="Mikhailova N."/>
            <person name="Sorokin D.Y."/>
            <person name="Muyzer G."/>
            <person name="Woyke T."/>
        </authorList>
    </citation>
    <scope>NUCLEOTIDE SEQUENCE [LARGE SCALE GENOMIC DNA]</scope>
    <source>
        <strain evidence="4">DSM 19089 / UNIQEM U267 / AHT2</strain>
    </source>
</reference>
<dbReference type="InParanoid" id="D6Z531"/>
<feature type="signal peptide" evidence="1">
    <location>
        <begin position="1"/>
        <end position="28"/>
    </location>
</feature>
<name>D6Z531_DESAT</name>
<keyword evidence="4" id="KW-1185">Reference proteome</keyword>
<dbReference type="EMBL" id="CP001940">
    <property type="protein sequence ID" value="ADH86656.1"/>
    <property type="molecule type" value="Genomic_DNA"/>
</dbReference>
<evidence type="ECO:0000313" key="3">
    <source>
        <dbReference type="EMBL" id="ADH86656.1"/>
    </source>
</evidence>
<dbReference type="KEGG" id="dak:DaAHT2_1978"/>
<dbReference type="AlphaFoldDB" id="D6Z531"/>
<dbReference type="RefSeq" id="WP_013164179.1">
    <property type="nucleotide sequence ID" value="NC_014216.1"/>
</dbReference>
<proteinExistence type="predicted"/>
<organism evidence="3 4">
    <name type="scientific">Desulfurivibrio alkaliphilus (strain DSM 19089 / UNIQEM U267 / AHT2)</name>
    <dbReference type="NCBI Taxonomy" id="589865"/>
    <lineage>
        <taxon>Bacteria</taxon>
        <taxon>Pseudomonadati</taxon>
        <taxon>Thermodesulfobacteriota</taxon>
        <taxon>Desulfobulbia</taxon>
        <taxon>Desulfobulbales</taxon>
        <taxon>Desulfobulbaceae</taxon>
        <taxon>Desulfurivibrio</taxon>
    </lineage>
</organism>
<dbReference type="Pfam" id="PF17680">
    <property type="entry name" value="FlgO"/>
    <property type="match status" value="1"/>
</dbReference>
<dbReference type="Proteomes" id="UP000001508">
    <property type="component" value="Chromosome"/>
</dbReference>
<dbReference type="InterPro" id="IPR041215">
    <property type="entry name" value="FlgO_dom"/>
</dbReference>
<accession>D6Z531</accession>
<feature type="domain" description="FlgO" evidence="2">
    <location>
        <begin position="106"/>
        <end position="223"/>
    </location>
</feature>
<keyword evidence="1" id="KW-0732">Signal</keyword>
<dbReference type="HOGENOM" id="CLU_1132163_0_0_7"/>
<gene>
    <name evidence="3" type="ordered locus">DaAHT2_1978</name>
</gene>
<dbReference type="eggNOG" id="COG5616">
    <property type="taxonomic scope" value="Bacteria"/>
</dbReference>
<evidence type="ECO:0000259" key="2">
    <source>
        <dbReference type="Pfam" id="PF17680"/>
    </source>
</evidence>
<feature type="chain" id="PRO_5003091478" description="FlgO domain-containing protein" evidence="1">
    <location>
        <begin position="29"/>
        <end position="245"/>
    </location>
</feature>